<proteinExistence type="predicted"/>
<evidence type="ECO:0000313" key="1">
    <source>
        <dbReference type="EMBL" id="AYN57495.1"/>
    </source>
</evidence>
<evidence type="ECO:0000313" key="2">
    <source>
        <dbReference type="Proteomes" id="UP000278552"/>
    </source>
</evidence>
<dbReference type="RefSeq" id="YP_009815777.1">
    <property type="nucleotide sequence ID" value="NC_048099.1"/>
</dbReference>
<accession>A0A3G2KEZ1</accession>
<gene>
    <name evidence="1" type="primary">20</name>
    <name evidence="1" type="ORF">PBI_CORAL_20</name>
</gene>
<dbReference type="Proteomes" id="UP000278552">
    <property type="component" value="Segment"/>
</dbReference>
<keyword evidence="2" id="KW-1185">Reference proteome</keyword>
<dbReference type="EMBL" id="MH834606">
    <property type="protein sequence ID" value="AYN57495.1"/>
    <property type="molecule type" value="Genomic_DNA"/>
</dbReference>
<protein>
    <submittedName>
        <fullName evidence="1">Minor tail protein</fullName>
    </submittedName>
</protein>
<name>A0A3G2KEZ1_9CAUD</name>
<organism evidence="1 2">
    <name type="scientific">Arthrobacter phage Coral</name>
    <dbReference type="NCBI Taxonomy" id="2419951"/>
    <lineage>
        <taxon>Viruses</taxon>
        <taxon>Duplodnaviria</taxon>
        <taxon>Heunggongvirae</taxon>
        <taxon>Uroviricota</taxon>
        <taxon>Caudoviricetes</taxon>
        <taxon>Coralvirus</taxon>
        <taxon>Coralvirus coral</taxon>
    </lineage>
</organism>
<sequence length="201" mass="21110">MAIQTFNKTQVPVGSDPYALTADLKTLAEGLNVVIPVSSAAERDALPDPYEGMTVTRLDRNGDFETYRGGAWPAEPEVEFFTFDQVTGWNAAGTVMLERKGGRKVLSGILTLIRTAGAFSLGTSYANIGSLVPSGARLGSGENLYAAVTLSGGSSSPNMPGLLFMSPVSGIVQVRSLSTFTWSTNALVTATFCIPANDAGY</sequence>
<dbReference type="KEGG" id="vg:55007007"/>
<dbReference type="GeneID" id="55007007"/>
<reference evidence="1 2" key="1">
    <citation type="submission" date="2018-09" db="EMBL/GenBank/DDBJ databases">
        <authorList>
            <person name="Giglietti G."/>
            <person name="Stoner T.H."/>
            <person name="Garlena R.A."/>
            <person name="Russell D.A."/>
            <person name="Pope W.H."/>
            <person name="Jacobs-Sera D."/>
            <person name="Hatfull G.F."/>
        </authorList>
    </citation>
    <scope>NUCLEOTIDE SEQUENCE [LARGE SCALE GENOMIC DNA]</scope>
</reference>